<dbReference type="GO" id="GO:0009272">
    <property type="term" value="P:fungal-type cell wall biogenesis"/>
    <property type="evidence" value="ECO:0007669"/>
    <property type="project" value="UniProtKB-ARBA"/>
</dbReference>
<dbReference type="AlphaFoldDB" id="A0AA48KXN8"/>
<dbReference type="KEGG" id="ccac:CcaHIS019_0111920"/>
<comment type="subcellular location">
    <subcellularLocation>
        <location evidence="2">Cell membrane</location>
        <topology evidence="2">Lipid-anchor</topology>
        <topology evidence="2">GPI-anchor</topology>
    </subcellularLocation>
</comment>
<evidence type="ECO:0000256" key="9">
    <source>
        <dbReference type="ARBA" id="ARBA00023277"/>
    </source>
</evidence>
<dbReference type="GO" id="GO:0000272">
    <property type="term" value="P:polysaccharide catabolic process"/>
    <property type="evidence" value="ECO:0007669"/>
    <property type="project" value="UniProtKB-KW"/>
</dbReference>
<dbReference type="GO" id="GO:0005886">
    <property type="term" value="C:plasma membrane"/>
    <property type="evidence" value="ECO:0007669"/>
    <property type="project" value="UniProtKB-SubCell"/>
</dbReference>
<dbReference type="PROSITE" id="PS51677">
    <property type="entry name" value="NODB"/>
    <property type="match status" value="1"/>
</dbReference>
<evidence type="ECO:0000256" key="12">
    <source>
        <dbReference type="ARBA" id="ARBA00023316"/>
    </source>
</evidence>
<evidence type="ECO:0000256" key="5">
    <source>
        <dbReference type="ARBA" id="ARBA00022729"/>
    </source>
</evidence>
<evidence type="ECO:0000256" key="17">
    <source>
        <dbReference type="SAM" id="SignalP"/>
    </source>
</evidence>
<evidence type="ECO:0000259" key="18">
    <source>
        <dbReference type="PROSITE" id="PS51677"/>
    </source>
</evidence>
<keyword evidence="8" id="KW-0325">Glycoprotein</keyword>
<organism evidence="19 20">
    <name type="scientific">Cutaneotrichosporon cavernicola</name>
    <dbReference type="NCBI Taxonomy" id="279322"/>
    <lineage>
        <taxon>Eukaryota</taxon>
        <taxon>Fungi</taxon>
        <taxon>Dikarya</taxon>
        <taxon>Basidiomycota</taxon>
        <taxon>Agaricomycotina</taxon>
        <taxon>Tremellomycetes</taxon>
        <taxon>Trichosporonales</taxon>
        <taxon>Trichosporonaceae</taxon>
        <taxon>Cutaneotrichosporon</taxon>
    </lineage>
</organism>
<evidence type="ECO:0000256" key="15">
    <source>
        <dbReference type="ARBA" id="ARBA00048494"/>
    </source>
</evidence>
<dbReference type="RefSeq" id="XP_060453740.1">
    <property type="nucleotide sequence ID" value="XM_060596781.1"/>
</dbReference>
<dbReference type="InterPro" id="IPR002509">
    <property type="entry name" value="NODB_dom"/>
</dbReference>
<keyword evidence="7" id="KW-0472">Membrane</keyword>
<keyword evidence="12" id="KW-0961">Cell wall biogenesis/degradation</keyword>
<gene>
    <name evidence="19" type="ORF">CcaverHIS019_0111920</name>
</gene>
<keyword evidence="20" id="KW-1185">Reference proteome</keyword>
<protein>
    <recommendedName>
        <fullName evidence="14">chitin deacetylase</fullName>
        <ecNumber evidence="14">3.5.1.41</ecNumber>
    </recommendedName>
</protein>
<comment type="cofactor">
    <cofactor evidence="1">
        <name>Co(2+)</name>
        <dbReference type="ChEBI" id="CHEBI:48828"/>
    </cofactor>
</comment>
<keyword evidence="3" id="KW-1003">Cell membrane</keyword>
<evidence type="ECO:0000256" key="2">
    <source>
        <dbReference type="ARBA" id="ARBA00004609"/>
    </source>
</evidence>
<name>A0AA48KXN8_9TREE</name>
<feature type="chain" id="PRO_5041334193" description="chitin deacetylase" evidence="17">
    <location>
        <begin position="16"/>
        <end position="419"/>
    </location>
</feature>
<dbReference type="EMBL" id="AP028212">
    <property type="protein sequence ID" value="BEI88474.1"/>
    <property type="molecule type" value="Genomic_DNA"/>
</dbReference>
<feature type="signal peptide" evidence="17">
    <location>
        <begin position="1"/>
        <end position="15"/>
    </location>
</feature>
<sequence length="419" mass="44507">MLLNLALLAAPLVAAAPSSWFQPRDSDIHNLFKRQGPAPDPAKPDFASHYPAVGRVANGTLPQAWVDKYNKVKAEGKIPSPDVNPVATKRNGNPVYEGRDGADKSICAFNTGCHTDDDYFLAPDGTFVLTFDDGPTPASPALYDFMQEHNITRQATHFMIGGNIAADPITMQRAFTQGGHIAVHTWSHPQMTTLSDEAVMGELGWTMQVIADLTGGRVPAYWRPSYGDTDNRVRAIAKNVFGMDCVLWNRDTNDWKIGQDQTVEGTRKIMQEWWVGPKSPGILALEHELNKDCVDVFIAEYPAAIENGWQMKSVADAYGLKWYQNADSNEGPVTNFTIAKDTQANLNLSAPILGASSSVAPSASSNVSGTDGANPNATASGSAGAGSASASAPPKSAASALAIPGLASLLVGALAVVAL</sequence>
<evidence type="ECO:0000256" key="16">
    <source>
        <dbReference type="SAM" id="MobiDB-lite"/>
    </source>
</evidence>
<comment type="catalytic activity">
    <reaction evidence="15">
        <text>[(1-&gt;4)-N-acetyl-beta-D-glucosaminyl](n) + n H2O = chitosan + n acetate</text>
        <dbReference type="Rhea" id="RHEA:10464"/>
        <dbReference type="Rhea" id="RHEA-COMP:9593"/>
        <dbReference type="Rhea" id="RHEA-COMP:9597"/>
        <dbReference type="ChEBI" id="CHEBI:15377"/>
        <dbReference type="ChEBI" id="CHEBI:17029"/>
        <dbReference type="ChEBI" id="CHEBI:30089"/>
        <dbReference type="ChEBI" id="CHEBI:57704"/>
        <dbReference type="EC" id="3.5.1.41"/>
    </reaction>
    <physiologicalReaction direction="left-to-right" evidence="15">
        <dbReference type="Rhea" id="RHEA:10465"/>
    </physiologicalReaction>
</comment>
<feature type="domain" description="NodB homology" evidence="18">
    <location>
        <begin position="125"/>
        <end position="312"/>
    </location>
</feature>
<dbReference type="Gene3D" id="3.20.20.370">
    <property type="entry name" value="Glycoside hydrolase/deacetylase"/>
    <property type="match status" value="1"/>
</dbReference>
<dbReference type="PANTHER" id="PTHR10587:SF135">
    <property type="entry name" value="CHITIN DEACETYLASE 3"/>
    <property type="match status" value="1"/>
</dbReference>
<dbReference type="SUPFAM" id="SSF88713">
    <property type="entry name" value="Glycoside hydrolase/deacetylase"/>
    <property type="match status" value="1"/>
</dbReference>
<keyword evidence="4" id="KW-0336">GPI-anchor</keyword>
<evidence type="ECO:0000256" key="3">
    <source>
        <dbReference type="ARBA" id="ARBA00022475"/>
    </source>
</evidence>
<dbReference type="InterPro" id="IPR011330">
    <property type="entry name" value="Glyco_hydro/deAcase_b/a-brl"/>
</dbReference>
<accession>A0AA48KXN8</accession>
<dbReference type="GO" id="GO:0006032">
    <property type="term" value="P:chitin catabolic process"/>
    <property type="evidence" value="ECO:0007669"/>
    <property type="project" value="UniProtKB-KW"/>
</dbReference>
<evidence type="ECO:0000256" key="4">
    <source>
        <dbReference type="ARBA" id="ARBA00022622"/>
    </source>
</evidence>
<dbReference type="InterPro" id="IPR050248">
    <property type="entry name" value="Polysacc_deacetylase_ArnD"/>
</dbReference>
<dbReference type="PANTHER" id="PTHR10587">
    <property type="entry name" value="GLYCOSYL TRANSFERASE-RELATED"/>
    <property type="match status" value="1"/>
</dbReference>
<evidence type="ECO:0000256" key="10">
    <source>
        <dbReference type="ARBA" id="ARBA00023285"/>
    </source>
</evidence>
<evidence type="ECO:0000256" key="7">
    <source>
        <dbReference type="ARBA" id="ARBA00023136"/>
    </source>
</evidence>
<dbReference type="GO" id="GO:0098552">
    <property type="term" value="C:side of membrane"/>
    <property type="evidence" value="ECO:0007669"/>
    <property type="project" value="UniProtKB-KW"/>
</dbReference>
<keyword evidence="6" id="KW-0146">Chitin degradation</keyword>
<keyword evidence="13" id="KW-0624">Polysaccharide degradation</keyword>
<dbReference type="GO" id="GO:0004099">
    <property type="term" value="F:chitin deacetylase activity"/>
    <property type="evidence" value="ECO:0007669"/>
    <property type="project" value="UniProtKB-EC"/>
</dbReference>
<dbReference type="EC" id="3.5.1.41" evidence="14"/>
<dbReference type="Proteomes" id="UP001233271">
    <property type="component" value="Chromosome 1"/>
</dbReference>
<evidence type="ECO:0000256" key="8">
    <source>
        <dbReference type="ARBA" id="ARBA00023180"/>
    </source>
</evidence>
<feature type="region of interest" description="Disordered" evidence="16">
    <location>
        <begin position="363"/>
        <end position="389"/>
    </location>
</feature>
<evidence type="ECO:0000256" key="14">
    <source>
        <dbReference type="ARBA" id="ARBA00024056"/>
    </source>
</evidence>
<evidence type="ECO:0000256" key="13">
    <source>
        <dbReference type="ARBA" id="ARBA00023326"/>
    </source>
</evidence>
<evidence type="ECO:0000256" key="1">
    <source>
        <dbReference type="ARBA" id="ARBA00001941"/>
    </source>
</evidence>
<evidence type="ECO:0000313" key="19">
    <source>
        <dbReference type="EMBL" id="BEI88474.1"/>
    </source>
</evidence>
<dbReference type="GeneID" id="85492345"/>
<keyword evidence="9" id="KW-0119">Carbohydrate metabolism</keyword>
<proteinExistence type="predicted"/>
<reference evidence="19" key="1">
    <citation type="journal article" date="2023" name="BMC Genomics">
        <title>Chromosome-level genome assemblies of Cutaneotrichosporon spp. (Trichosporonales, Basidiomycota) reveal imbalanced evolution between nucleotide sequences and chromosome synteny.</title>
        <authorList>
            <person name="Kobayashi Y."/>
            <person name="Kayamori A."/>
            <person name="Aoki K."/>
            <person name="Shiwa Y."/>
            <person name="Matsutani M."/>
            <person name="Fujita N."/>
            <person name="Sugita T."/>
            <person name="Iwasaki W."/>
            <person name="Tanaka N."/>
            <person name="Takashima M."/>
        </authorList>
    </citation>
    <scope>NUCLEOTIDE SEQUENCE</scope>
    <source>
        <strain evidence="19">HIS019</strain>
    </source>
</reference>
<evidence type="ECO:0000313" key="20">
    <source>
        <dbReference type="Proteomes" id="UP001233271"/>
    </source>
</evidence>
<evidence type="ECO:0000256" key="11">
    <source>
        <dbReference type="ARBA" id="ARBA00023288"/>
    </source>
</evidence>
<evidence type="ECO:0000256" key="6">
    <source>
        <dbReference type="ARBA" id="ARBA00023024"/>
    </source>
</evidence>
<keyword evidence="10" id="KW-0170">Cobalt</keyword>
<dbReference type="Pfam" id="PF01522">
    <property type="entry name" value="Polysacc_deac_1"/>
    <property type="match status" value="1"/>
</dbReference>
<keyword evidence="5 17" id="KW-0732">Signal</keyword>
<dbReference type="GO" id="GO:0071555">
    <property type="term" value="P:cell wall organization"/>
    <property type="evidence" value="ECO:0007669"/>
    <property type="project" value="UniProtKB-KW"/>
</dbReference>
<keyword evidence="11" id="KW-0449">Lipoprotein</keyword>